<feature type="compositionally biased region" description="Acidic residues" evidence="8">
    <location>
        <begin position="341"/>
        <end position="351"/>
    </location>
</feature>
<dbReference type="InterPro" id="IPR014001">
    <property type="entry name" value="Helicase_ATP-bd"/>
</dbReference>
<feature type="domain" description="DEAD-box RNA helicase Q" evidence="11">
    <location>
        <begin position="233"/>
        <end position="261"/>
    </location>
</feature>
<evidence type="ECO:0000313" key="12">
    <source>
        <dbReference type="EMBL" id="KFG43675.1"/>
    </source>
</evidence>
<dbReference type="EC" id="3.6.4.13" evidence="7"/>
<dbReference type="PROSITE" id="PS51194">
    <property type="entry name" value="HELICASE_CTER"/>
    <property type="match status" value="1"/>
</dbReference>
<organism evidence="12 13">
    <name type="scientific">Toxoplasma gondii GAB2-2007-GAL-DOM2</name>
    <dbReference type="NCBI Taxonomy" id="1130820"/>
    <lineage>
        <taxon>Eukaryota</taxon>
        <taxon>Sar</taxon>
        <taxon>Alveolata</taxon>
        <taxon>Apicomplexa</taxon>
        <taxon>Conoidasida</taxon>
        <taxon>Coccidia</taxon>
        <taxon>Eucoccidiorida</taxon>
        <taxon>Eimeriorina</taxon>
        <taxon>Sarcocystidae</taxon>
        <taxon>Toxoplasma</taxon>
    </lineage>
</organism>
<keyword evidence="4 7" id="KW-0067">ATP-binding</keyword>
<evidence type="ECO:0000313" key="13">
    <source>
        <dbReference type="Proteomes" id="UP000028837"/>
    </source>
</evidence>
<dbReference type="PROSITE" id="PS51192">
    <property type="entry name" value="HELICASE_ATP_BIND_1"/>
    <property type="match status" value="1"/>
</dbReference>
<feature type="compositionally biased region" description="Basic and acidic residues" evidence="8">
    <location>
        <begin position="130"/>
        <end position="139"/>
    </location>
</feature>
<dbReference type="PANTHER" id="PTHR24031">
    <property type="entry name" value="RNA HELICASE"/>
    <property type="match status" value="1"/>
</dbReference>
<keyword evidence="1 7" id="KW-0547">Nucleotide-binding</keyword>
<keyword evidence="5 7" id="KW-0694">RNA-binding</keyword>
<dbReference type="CDD" id="cd18787">
    <property type="entry name" value="SF2_C_DEAD"/>
    <property type="match status" value="1"/>
</dbReference>
<dbReference type="GO" id="GO:0005524">
    <property type="term" value="F:ATP binding"/>
    <property type="evidence" value="ECO:0007669"/>
    <property type="project" value="UniProtKB-UniRule"/>
</dbReference>
<evidence type="ECO:0000259" key="10">
    <source>
        <dbReference type="PROSITE" id="PS51194"/>
    </source>
</evidence>
<dbReference type="InterPro" id="IPR027417">
    <property type="entry name" value="P-loop_NTPase"/>
</dbReference>
<comment type="similarity">
    <text evidence="7">Belongs to the DEAD box helicase family.</text>
</comment>
<name>A0A086KH07_TOXGO</name>
<dbReference type="GO" id="GO:0016787">
    <property type="term" value="F:hydrolase activity"/>
    <property type="evidence" value="ECO:0007669"/>
    <property type="project" value="UniProtKB-KW"/>
</dbReference>
<dbReference type="InterPro" id="IPR001650">
    <property type="entry name" value="Helicase_C-like"/>
</dbReference>
<feature type="domain" description="Helicase ATP-binding" evidence="9">
    <location>
        <begin position="265"/>
        <end position="583"/>
    </location>
</feature>
<dbReference type="SMART" id="SM00490">
    <property type="entry name" value="HELICc"/>
    <property type="match status" value="1"/>
</dbReference>
<evidence type="ECO:0000256" key="6">
    <source>
        <dbReference type="PROSITE-ProRule" id="PRU00552"/>
    </source>
</evidence>
<dbReference type="EMBL" id="AHZU02000495">
    <property type="protein sequence ID" value="KFG43675.1"/>
    <property type="molecule type" value="Genomic_DNA"/>
</dbReference>
<dbReference type="SUPFAM" id="SSF52540">
    <property type="entry name" value="P-loop containing nucleoside triphosphate hydrolases"/>
    <property type="match status" value="2"/>
</dbReference>
<evidence type="ECO:0000256" key="3">
    <source>
        <dbReference type="ARBA" id="ARBA00022806"/>
    </source>
</evidence>
<feature type="compositionally biased region" description="Basic residues" evidence="8">
    <location>
        <begin position="312"/>
        <end position="323"/>
    </location>
</feature>
<feature type="region of interest" description="Disordered" evidence="8">
    <location>
        <begin position="82"/>
        <end position="207"/>
    </location>
</feature>
<dbReference type="InterPro" id="IPR000629">
    <property type="entry name" value="RNA-helicase_DEAD-box_CS"/>
</dbReference>
<comment type="domain">
    <text evidence="7">The Q motif is unique to and characteristic of the DEAD box family of RNA helicases and controls ATP binding and hydrolysis.</text>
</comment>
<dbReference type="Gene3D" id="3.40.50.300">
    <property type="entry name" value="P-loop containing nucleotide triphosphate hydrolases"/>
    <property type="match status" value="2"/>
</dbReference>
<evidence type="ECO:0000256" key="5">
    <source>
        <dbReference type="ARBA" id="ARBA00022884"/>
    </source>
</evidence>
<dbReference type="SMART" id="SM00487">
    <property type="entry name" value="DEXDc"/>
    <property type="match status" value="1"/>
</dbReference>
<feature type="region of interest" description="Disordered" evidence="8">
    <location>
        <begin position="467"/>
        <end position="493"/>
    </location>
</feature>
<proteinExistence type="inferred from homology"/>
<feature type="compositionally biased region" description="Basic residues" evidence="8">
    <location>
        <begin position="97"/>
        <end position="107"/>
    </location>
</feature>
<dbReference type="GO" id="GO:0003723">
    <property type="term" value="F:RNA binding"/>
    <property type="evidence" value="ECO:0007669"/>
    <property type="project" value="UniProtKB-UniRule"/>
</dbReference>
<evidence type="ECO:0000259" key="9">
    <source>
        <dbReference type="PROSITE" id="PS51192"/>
    </source>
</evidence>
<feature type="region of interest" description="Disordered" evidence="8">
    <location>
        <begin position="1"/>
        <end position="39"/>
    </location>
</feature>
<keyword evidence="2 7" id="KW-0378">Hydrolase</keyword>
<evidence type="ECO:0000256" key="8">
    <source>
        <dbReference type="SAM" id="MobiDB-lite"/>
    </source>
</evidence>
<dbReference type="Pfam" id="PF00270">
    <property type="entry name" value="DEAD"/>
    <property type="match status" value="1"/>
</dbReference>
<dbReference type="VEuPathDB" id="ToxoDB:TGDOM2_270620"/>
<feature type="compositionally biased region" description="Low complexity" evidence="8">
    <location>
        <begin position="157"/>
        <end position="170"/>
    </location>
</feature>
<evidence type="ECO:0000256" key="1">
    <source>
        <dbReference type="ARBA" id="ARBA00022741"/>
    </source>
</evidence>
<dbReference type="Proteomes" id="UP000028837">
    <property type="component" value="Unassembled WGS sequence"/>
</dbReference>
<evidence type="ECO:0000256" key="4">
    <source>
        <dbReference type="ARBA" id="ARBA00022840"/>
    </source>
</evidence>
<feature type="region of interest" description="Disordered" evidence="8">
    <location>
        <begin position="541"/>
        <end position="562"/>
    </location>
</feature>
<evidence type="ECO:0000259" key="11">
    <source>
        <dbReference type="PROSITE" id="PS51195"/>
    </source>
</evidence>
<dbReference type="PROSITE" id="PS51195">
    <property type="entry name" value="Q_MOTIF"/>
    <property type="match status" value="1"/>
</dbReference>
<feature type="short sequence motif" description="Q motif" evidence="6">
    <location>
        <begin position="233"/>
        <end position="261"/>
    </location>
</feature>
<dbReference type="AlphaFoldDB" id="A0A086KH07"/>
<feature type="compositionally biased region" description="Basic and acidic residues" evidence="8">
    <location>
        <begin position="547"/>
        <end position="562"/>
    </location>
</feature>
<reference evidence="12 13" key="1">
    <citation type="submission" date="2014-02" db="EMBL/GenBank/DDBJ databases">
        <authorList>
            <person name="Sibley D."/>
            <person name="Venepally P."/>
            <person name="Karamycheva S."/>
            <person name="Hadjithomas M."/>
            <person name="Khan A."/>
            <person name="Brunk B."/>
            <person name="Roos D."/>
            <person name="Caler E."/>
            <person name="Lorenzi H."/>
        </authorList>
    </citation>
    <scope>NUCLEOTIDE SEQUENCE [LARGE SCALE GENOMIC DNA]</scope>
    <source>
        <strain evidence="12 13">GAB2-2007-GAL-DOM2</strain>
    </source>
</reference>
<dbReference type="GO" id="GO:0003724">
    <property type="term" value="F:RNA helicase activity"/>
    <property type="evidence" value="ECO:0007669"/>
    <property type="project" value="UniProtKB-EC"/>
</dbReference>
<evidence type="ECO:0000256" key="2">
    <source>
        <dbReference type="ARBA" id="ARBA00022801"/>
    </source>
</evidence>
<dbReference type="InterPro" id="IPR014014">
    <property type="entry name" value="RNA_helicase_DEAD_Q_motif"/>
</dbReference>
<feature type="domain" description="Helicase C-terminal" evidence="10">
    <location>
        <begin position="691"/>
        <end position="868"/>
    </location>
</feature>
<keyword evidence="3 7" id="KW-0347">Helicase</keyword>
<comment type="caution">
    <text evidence="12">The sequence shown here is derived from an EMBL/GenBank/DDBJ whole genome shotgun (WGS) entry which is preliminary data.</text>
</comment>
<dbReference type="Pfam" id="PF00271">
    <property type="entry name" value="Helicase_C"/>
    <property type="match status" value="1"/>
</dbReference>
<comment type="function">
    <text evidence="7">RNA helicase.</text>
</comment>
<evidence type="ECO:0000256" key="7">
    <source>
        <dbReference type="RuleBase" id="RU365068"/>
    </source>
</evidence>
<dbReference type="OrthoDB" id="4310724at2759"/>
<dbReference type="InterPro" id="IPR011545">
    <property type="entry name" value="DEAD/DEAH_box_helicase_dom"/>
</dbReference>
<protein>
    <recommendedName>
        <fullName evidence="7">ATP-dependent RNA helicase</fullName>
        <ecNumber evidence="7">3.6.4.13</ecNumber>
    </recommendedName>
</protein>
<comment type="catalytic activity">
    <reaction evidence="7">
        <text>ATP + H2O = ADP + phosphate + H(+)</text>
        <dbReference type="Rhea" id="RHEA:13065"/>
        <dbReference type="ChEBI" id="CHEBI:15377"/>
        <dbReference type="ChEBI" id="CHEBI:15378"/>
        <dbReference type="ChEBI" id="CHEBI:30616"/>
        <dbReference type="ChEBI" id="CHEBI:43474"/>
        <dbReference type="ChEBI" id="CHEBI:456216"/>
        <dbReference type="EC" id="3.6.4.13"/>
    </reaction>
</comment>
<gene>
    <name evidence="12" type="ORF">TGDOM2_270620</name>
</gene>
<accession>A0A086KH07</accession>
<dbReference type="PROSITE" id="PS00039">
    <property type="entry name" value="DEAD_ATP_HELICASE"/>
    <property type="match status" value="1"/>
</dbReference>
<feature type="region of interest" description="Disordered" evidence="8">
    <location>
        <begin position="309"/>
        <end position="373"/>
    </location>
</feature>
<sequence length="943" mass="102371">MAKKRQRGETDGEARGVTAPPSAAEVHSQTKRRKGGDRWKQVMLDAATLRECQMEGMAELEELDGGEALIFDPSVLSLDSVAESPESAVARAVSGKGKQRKTGKKKVKDSSQDSLSSDFTVKSAFKTPGHGREPVKASEEAADPASSHKSKSRKSVRSSSSDTRKNSTASDRSSAPARALYQSNASPTACGDAASASTPSQMPPRCTLDDATEQWQFVTELRTALPAWLSALDSSSEDLLHPAVLRALQDCRFFAPTPIQRSVLLAALRDRKDIVGAAETGSGKTLAYGVPIVCNLLAQALRRNEKEIEHKNKTKALKKKRKMRVEGGGEAAGDAWRSSSDDEQEPEDASDSGEASSEAGKGAGNITGGPKSVGGKVDGPECLIVVPSRELALQVQRHLEALCVYTPLAAVCLVGGLALQKQLRLLGQVRPQIVIGTPGRLFAVIQDAQTSVSRSLALGGENGIVDHEPVLGEESNGAGHPDRGTQNGEGNRRGRIERGQEFMASLHTLRFLVLDEADRLTQEGCFQEMEGLLDAIYKAQPSPKKAKNADTKRRRGNSREKDENAFALGECRKIQTFIFSATLAMDPSSRQKKKHRREAKDRQSVLQALMDRVHLRKKRLAVFDLSIKDGDTTKLKQSLSHADDPDWKFGKAGHPPGEHNHAAGPLKLPDGLSITALKTAAGEEELYLVLLLLKLFVSAPANEPLKVMIFVNAISYVYRLDPILSLVLGRDKHQACQRGGSKGAPLAEVVGLHSNLQQKQRLKRVERFQSANRAVIVCTDVACRGLDLKQVKEVIHFQAPRSPSIFVHRSGRTARAQQSGETVCVLSPTQVTEWLQVLKPVQINVGELDPPACMHKSSRVYSQLTKVKRILAIATQIESAGHHKAKERRATSWLKKAAQAADIMLDSDISEDEEASARSAAQARTTSILRTELSQLVKSLKLL</sequence>